<dbReference type="InterPro" id="IPR018637">
    <property type="entry name" value="DUF2059"/>
</dbReference>
<dbReference type="RefSeq" id="WP_048860089.1">
    <property type="nucleotide sequence ID" value="NZ_BANB01000083.1"/>
</dbReference>
<feature type="domain" description="DUF2059" evidence="2">
    <location>
        <begin position="98"/>
        <end position="155"/>
    </location>
</feature>
<keyword evidence="1" id="KW-0732">Signal</keyword>
<sequence length="173" mass="18770">MTGRLAALLGAACIVLPLQAAVPAGHAAAAPGDDAAARLRVAQDIVRRNGFADAYAQTLDLMRATLAQKVMRMTNRSKPEAEGIVDNILLPALRAHVDELRDAMADIYADDFTLDELRQVRAFYQTAVGHKVAQVYPDMMIRMAAAQHAWWQRVTRAAMAAHPGLMPTPGDKL</sequence>
<evidence type="ECO:0000256" key="1">
    <source>
        <dbReference type="SAM" id="SignalP"/>
    </source>
</evidence>
<dbReference type="AlphaFoldDB" id="A0A0D6P518"/>
<name>A0A0D6P518_9PROT</name>
<organism evidence="3 4">
    <name type="scientific">Acidisphaera rubrifaciens HS-AP3</name>
    <dbReference type="NCBI Taxonomy" id="1231350"/>
    <lineage>
        <taxon>Bacteria</taxon>
        <taxon>Pseudomonadati</taxon>
        <taxon>Pseudomonadota</taxon>
        <taxon>Alphaproteobacteria</taxon>
        <taxon>Acetobacterales</taxon>
        <taxon>Acetobacteraceae</taxon>
        <taxon>Acidisphaera</taxon>
    </lineage>
</organism>
<dbReference type="Pfam" id="PF09832">
    <property type="entry name" value="DUF2059"/>
    <property type="match status" value="1"/>
</dbReference>
<gene>
    <name evidence="3" type="ORF">Asru_0083_05</name>
</gene>
<feature type="signal peptide" evidence="1">
    <location>
        <begin position="1"/>
        <end position="20"/>
    </location>
</feature>
<comment type="caution">
    <text evidence="3">The sequence shown here is derived from an EMBL/GenBank/DDBJ whole genome shotgun (WGS) entry which is preliminary data.</text>
</comment>
<dbReference type="EMBL" id="BANB01000083">
    <property type="protein sequence ID" value="GAN76288.1"/>
    <property type="molecule type" value="Genomic_DNA"/>
</dbReference>
<accession>A0A0D6P518</accession>
<keyword evidence="4" id="KW-1185">Reference proteome</keyword>
<evidence type="ECO:0000313" key="3">
    <source>
        <dbReference type="EMBL" id="GAN76288.1"/>
    </source>
</evidence>
<dbReference type="OrthoDB" id="5510290at2"/>
<feature type="chain" id="PRO_5002309480" description="DUF2059 domain-containing protein" evidence="1">
    <location>
        <begin position="21"/>
        <end position="173"/>
    </location>
</feature>
<evidence type="ECO:0000259" key="2">
    <source>
        <dbReference type="Pfam" id="PF09832"/>
    </source>
</evidence>
<dbReference type="Proteomes" id="UP000032680">
    <property type="component" value="Unassembled WGS sequence"/>
</dbReference>
<protein>
    <recommendedName>
        <fullName evidence="2">DUF2059 domain-containing protein</fullName>
    </recommendedName>
</protein>
<evidence type="ECO:0000313" key="4">
    <source>
        <dbReference type="Proteomes" id="UP000032680"/>
    </source>
</evidence>
<proteinExistence type="predicted"/>
<reference evidence="3 4" key="1">
    <citation type="submission" date="2012-11" db="EMBL/GenBank/DDBJ databases">
        <title>Whole genome sequence of Acidisphaera rubrifaciens HS-AP3.</title>
        <authorList>
            <person name="Azuma Y."/>
            <person name="Higashiura N."/>
            <person name="Hirakawa H."/>
            <person name="Matsushita K."/>
        </authorList>
    </citation>
    <scope>NUCLEOTIDE SEQUENCE [LARGE SCALE GENOMIC DNA]</scope>
    <source>
        <strain evidence="3 4">HS-AP3</strain>
    </source>
</reference>